<evidence type="ECO:0000259" key="1">
    <source>
        <dbReference type="Pfam" id="PF00535"/>
    </source>
</evidence>
<dbReference type="EMBL" id="PDPS01000024">
    <property type="protein sequence ID" value="PID58068.1"/>
    <property type="molecule type" value="Genomic_DNA"/>
</dbReference>
<dbReference type="Gene3D" id="3.90.550.10">
    <property type="entry name" value="Spore Coat Polysaccharide Biosynthesis Protein SpsA, Chain A"/>
    <property type="match status" value="1"/>
</dbReference>
<dbReference type="Proteomes" id="UP000229740">
    <property type="component" value="Unassembled WGS sequence"/>
</dbReference>
<keyword evidence="2" id="KW-0808">Transferase</keyword>
<organism evidence="2 3">
    <name type="scientific">candidate division KSB3 bacterium</name>
    <dbReference type="NCBI Taxonomy" id="2044937"/>
    <lineage>
        <taxon>Bacteria</taxon>
        <taxon>candidate division KSB3</taxon>
    </lineage>
</organism>
<sequence length="229" mass="26590">MKLSVVIPVYNEIKTIEEIIRRVQHVELEKEIILVDDCSSDGSREYLQGLSREKDIIVCFHERNQGKGASLQTGFEHVTGDVVVVQDADLEYDPEDYHRLIKPILENKADVVYGSRFLSGSERRILLFWHSVGNHLLTFLSNMITDLNLSDMETCYKMFRREILEQIHLEQKRFGFEPEFTVKIAKIPTIKIYEVGISYHGRDYSEGKKIGWKDAIAALWCLLKYRCSS</sequence>
<dbReference type="InterPro" id="IPR029044">
    <property type="entry name" value="Nucleotide-diphossugar_trans"/>
</dbReference>
<dbReference type="PANTHER" id="PTHR48090">
    <property type="entry name" value="UNDECAPRENYL-PHOSPHATE 4-DEOXY-4-FORMAMIDO-L-ARABINOSE TRANSFERASE-RELATED"/>
    <property type="match status" value="1"/>
</dbReference>
<feature type="domain" description="Glycosyltransferase 2-like" evidence="1">
    <location>
        <begin position="4"/>
        <end position="167"/>
    </location>
</feature>
<comment type="caution">
    <text evidence="2">The sequence shown here is derived from an EMBL/GenBank/DDBJ whole genome shotgun (WGS) entry which is preliminary data.</text>
</comment>
<dbReference type="Pfam" id="PF00535">
    <property type="entry name" value="Glycos_transf_2"/>
    <property type="match status" value="1"/>
</dbReference>
<protein>
    <submittedName>
        <fullName evidence="2">Glycosyl transferase</fullName>
    </submittedName>
</protein>
<dbReference type="PANTHER" id="PTHR48090:SF7">
    <property type="entry name" value="RFBJ PROTEIN"/>
    <property type="match status" value="1"/>
</dbReference>
<evidence type="ECO:0000313" key="2">
    <source>
        <dbReference type="EMBL" id="PID58068.1"/>
    </source>
</evidence>
<accession>A0A2G6E8I5</accession>
<dbReference type="AlphaFoldDB" id="A0A2G6E8I5"/>
<reference evidence="2 3" key="1">
    <citation type="submission" date="2017-10" db="EMBL/GenBank/DDBJ databases">
        <title>Novel microbial diversity and functional potential in the marine mammal oral microbiome.</title>
        <authorList>
            <person name="Dudek N.K."/>
            <person name="Sun C.L."/>
            <person name="Burstein D."/>
            <person name="Kantor R.S."/>
            <person name="Aliaga Goltsman D.S."/>
            <person name="Bik E.M."/>
            <person name="Thomas B.C."/>
            <person name="Banfield J.F."/>
            <person name="Relman D.A."/>
        </authorList>
    </citation>
    <scope>NUCLEOTIDE SEQUENCE [LARGE SCALE GENOMIC DNA]</scope>
    <source>
        <strain evidence="2">DOLZORAL124_49_17</strain>
    </source>
</reference>
<gene>
    <name evidence="2" type="ORF">CSB45_05090</name>
</gene>
<dbReference type="InterPro" id="IPR001173">
    <property type="entry name" value="Glyco_trans_2-like"/>
</dbReference>
<dbReference type="CDD" id="cd04179">
    <property type="entry name" value="DPM_DPG-synthase_like"/>
    <property type="match status" value="1"/>
</dbReference>
<dbReference type="SUPFAM" id="SSF53448">
    <property type="entry name" value="Nucleotide-diphospho-sugar transferases"/>
    <property type="match status" value="1"/>
</dbReference>
<evidence type="ECO:0000313" key="3">
    <source>
        <dbReference type="Proteomes" id="UP000229740"/>
    </source>
</evidence>
<dbReference type="GO" id="GO:0016740">
    <property type="term" value="F:transferase activity"/>
    <property type="evidence" value="ECO:0007669"/>
    <property type="project" value="UniProtKB-KW"/>
</dbReference>
<proteinExistence type="predicted"/>
<dbReference type="InterPro" id="IPR050256">
    <property type="entry name" value="Glycosyltransferase_2"/>
</dbReference>
<name>A0A2G6E8I5_9BACT</name>